<feature type="domain" description="Ketoreductase" evidence="3">
    <location>
        <begin position="8"/>
        <end position="188"/>
    </location>
</feature>
<dbReference type="Proteomes" id="UP000545493">
    <property type="component" value="Unassembled WGS sequence"/>
</dbReference>
<dbReference type="Gene3D" id="3.40.50.720">
    <property type="entry name" value="NAD(P)-binding Rossmann-like Domain"/>
    <property type="match status" value="1"/>
</dbReference>
<organism evidence="4 5">
    <name type="scientific">Saccharomonospora amisosensis</name>
    <dbReference type="NCBI Taxonomy" id="1128677"/>
    <lineage>
        <taxon>Bacteria</taxon>
        <taxon>Bacillati</taxon>
        <taxon>Actinomycetota</taxon>
        <taxon>Actinomycetes</taxon>
        <taxon>Pseudonocardiales</taxon>
        <taxon>Pseudonocardiaceae</taxon>
        <taxon>Saccharomonospora</taxon>
    </lineage>
</organism>
<comment type="caution">
    <text evidence="4">The sequence shown here is derived from an EMBL/GenBank/DDBJ whole genome shotgun (WGS) entry which is preliminary data.</text>
</comment>
<keyword evidence="2" id="KW-0560">Oxidoreductase</keyword>
<sequence>MNRRFAGKVVLVTGGGSGIGRATAVAFAREGATVAVAGRSPEPLARTVELIGEAGGEGSAIPADVSRPEDVAGLVETAVDRHGGLHVAFNNAGVLAAGAIADIDEADWDRLLAINLTGVWLSMKHEISYMRAHGGGTIVNTASNLGAHMRLASLGAYAASKAAVSALTRTAAREYIDDGIRINAISPGPIDTTMSLQQGETEADRADRMKTVLPARRVGTLDEAAAAVLWLASAESSYTIGHDLVLDGGATA</sequence>
<dbReference type="InterPro" id="IPR036291">
    <property type="entry name" value="NAD(P)-bd_dom_sf"/>
</dbReference>
<dbReference type="PROSITE" id="PS00061">
    <property type="entry name" value="ADH_SHORT"/>
    <property type="match status" value="1"/>
</dbReference>
<evidence type="ECO:0000259" key="3">
    <source>
        <dbReference type="SMART" id="SM00822"/>
    </source>
</evidence>
<protein>
    <submittedName>
        <fullName evidence="4">NAD(P)-dependent dehydrogenase (Short-subunit alcohol dehydrogenase family)</fullName>
    </submittedName>
</protein>
<evidence type="ECO:0000313" key="4">
    <source>
        <dbReference type="EMBL" id="NIJ10155.1"/>
    </source>
</evidence>
<dbReference type="CDD" id="cd05233">
    <property type="entry name" value="SDR_c"/>
    <property type="match status" value="1"/>
</dbReference>
<dbReference type="PANTHER" id="PTHR42760">
    <property type="entry name" value="SHORT-CHAIN DEHYDROGENASES/REDUCTASES FAMILY MEMBER"/>
    <property type="match status" value="1"/>
</dbReference>
<dbReference type="EMBL" id="JAAOYM010000001">
    <property type="protein sequence ID" value="NIJ10155.1"/>
    <property type="molecule type" value="Genomic_DNA"/>
</dbReference>
<dbReference type="GO" id="GO:0016616">
    <property type="term" value="F:oxidoreductase activity, acting on the CH-OH group of donors, NAD or NADP as acceptor"/>
    <property type="evidence" value="ECO:0007669"/>
    <property type="project" value="TreeGrafter"/>
</dbReference>
<dbReference type="SUPFAM" id="SSF51735">
    <property type="entry name" value="NAD(P)-binding Rossmann-fold domains"/>
    <property type="match status" value="1"/>
</dbReference>
<keyword evidence="5" id="KW-1185">Reference proteome</keyword>
<dbReference type="PRINTS" id="PR00081">
    <property type="entry name" value="GDHRDH"/>
</dbReference>
<dbReference type="PRINTS" id="PR00080">
    <property type="entry name" value="SDRFAMILY"/>
</dbReference>
<evidence type="ECO:0000256" key="1">
    <source>
        <dbReference type="ARBA" id="ARBA00006484"/>
    </source>
</evidence>
<evidence type="ECO:0000313" key="5">
    <source>
        <dbReference type="Proteomes" id="UP000545493"/>
    </source>
</evidence>
<dbReference type="InterPro" id="IPR002347">
    <property type="entry name" value="SDR_fam"/>
</dbReference>
<accession>A0A7X5ULF5</accession>
<dbReference type="AlphaFoldDB" id="A0A7X5ULF5"/>
<gene>
    <name evidence="4" type="ORF">FHU38_000499</name>
</gene>
<name>A0A7X5ULF5_9PSEU</name>
<dbReference type="NCBIfam" id="NF005559">
    <property type="entry name" value="PRK07231.1"/>
    <property type="match status" value="1"/>
</dbReference>
<dbReference type="Pfam" id="PF13561">
    <property type="entry name" value="adh_short_C2"/>
    <property type="match status" value="1"/>
</dbReference>
<dbReference type="FunFam" id="3.40.50.720:FF:000084">
    <property type="entry name" value="Short-chain dehydrogenase reductase"/>
    <property type="match status" value="1"/>
</dbReference>
<proteinExistence type="inferred from homology"/>
<dbReference type="SMART" id="SM00822">
    <property type="entry name" value="PKS_KR"/>
    <property type="match status" value="1"/>
</dbReference>
<evidence type="ECO:0000256" key="2">
    <source>
        <dbReference type="ARBA" id="ARBA00023002"/>
    </source>
</evidence>
<dbReference type="RefSeq" id="WP_167166083.1">
    <property type="nucleotide sequence ID" value="NZ_JAAOYM010000001.1"/>
</dbReference>
<dbReference type="InterPro" id="IPR057326">
    <property type="entry name" value="KR_dom"/>
</dbReference>
<comment type="similarity">
    <text evidence="1">Belongs to the short-chain dehydrogenases/reductases (SDR) family.</text>
</comment>
<reference evidence="4 5" key="1">
    <citation type="submission" date="2020-03" db="EMBL/GenBank/DDBJ databases">
        <title>Sequencing the genomes of 1000 actinobacteria strains.</title>
        <authorList>
            <person name="Klenk H.-P."/>
        </authorList>
    </citation>
    <scope>NUCLEOTIDE SEQUENCE [LARGE SCALE GENOMIC DNA]</scope>
    <source>
        <strain evidence="4 5">DSM 45685</strain>
    </source>
</reference>
<dbReference type="InterPro" id="IPR020904">
    <property type="entry name" value="Sc_DH/Rdtase_CS"/>
</dbReference>